<protein>
    <submittedName>
        <fullName evidence="4">Secreted protein</fullName>
    </submittedName>
</protein>
<proteinExistence type="predicted"/>
<evidence type="ECO:0000313" key="4">
    <source>
        <dbReference type="WBParaSite" id="PSAMB.scaffold21733size571.g38391.t1"/>
    </source>
</evidence>
<feature type="signal peptide" evidence="2">
    <location>
        <begin position="1"/>
        <end position="23"/>
    </location>
</feature>
<keyword evidence="3" id="KW-1185">Reference proteome</keyword>
<feature type="region of interest" description="Disordered" evidence="1">
    <location>
        <begin position="26"/>
        <end position="53"/>
    </location>
</feature>
<evidence type="ECO:0000256" key="1">
    <source>
        <dbReference type="SAM" id="MobiDB-lite"/>
    </source>
</evidence>
<feature type="chain" id="PRO_5038077201" evidence="2">
    <location>
        <begin position="24"/>
        <end position="53"/>
    </location>
</feature>
<feature type="compositionally biased region" description="Low complexity" evidence="1">
    <location>
        <begin position="31"/>
        <end position="40"/>
    </location>
</feature>
<evidence type="ECO:0000256" key="2">
    <source>
        <dbReference type="SAM" id="SignalP"/>
    </source>
</evidence>
<sequence>MVSPSERLSFILLAFVCVAVVSCDDAPPPQQQQQQQPQDQRIGQLEEEVRTVK</sequence>
<name>A0A914VMV0_9BILA</name>
<evidence type="ECO:0000313" key="3">
    <source>
        <dbReference type="Proteomes" id="UP000887566"/>
    </source>
</evidence>
<accession>A0A914VMV0</accession>
<dbReference type="WBParaSite" id="PSAMB.scaffold21733size571.g38391.t1">
    <property type="protein sequence ID" value="PSAMB.scaffold21733size571.g38391.t1"/>
    <property type="gene ID" value="PSAMB.scaffold21733size571.g38391"/>
</dbReference>
<dbReference type="AlphaFoldDB" id="A0A914VMV0"/>
<reference evidence="4" key="1">
    <citation type="submission" date="2022-11" db="UniProtKB">
        <authorList>
            <consortium name="WormBaseParasite"/>
        </authorList>
    </citation>
    <scope>IDENTIFICATION</scope>
</reference>
<dbReference type="PROSITE" id="PS51257">
    <property type="entry name" value="PROKAR_LIPOPROTEIN"/>
    <property type="match status" value="1"/>
</dbReference>
<dbReference type="Proteomes" id="UP000887566">
    <property type="component" value="Unplaced"/>
</dbReference>
<keyword evidence="2" id="KW-0732">Signal</keyword>
<organism evidence="3 4">
    <name type="scientific">Plectus sambesii</name>
    <dbReference type="NCBI Taxonomy" id="2011161"/>
    <lineage>
        <taxon>Eukaryota</taxon>
        <taxon>Metazoa</taxon>
        <taxon>Ecdysozoa</taxon>
        <taxon>Nematoda</taxon>
        <taxon>Chromadorea</taxon>
        <taxon>Plectida</taxon>
        <taxon>Plectina</taxon>
        <taxon>Plectoidea</taxon>
        <taxon>Plectidae</taxon>
        <taxon>Plectus</taxon>
    </lineage>
</organism>